<accession>A0ABP5VL66</accession>
<gene>
    <name evidence="3" type="ORF">GCM10010191_10090</name>
</gene>
<keyword evidence="4" id="KW-1185">Reference proteome</keyword>
<evidence type="ECO:0000256" key="2">
    <source>
        <dbReference type="SAM" id="Phobius"/>
    </source>
</evidence>
<keyword evidence="2" id="KW-1133">Transmembrane helix</keyword>
<feature type="compositionally biased region" description="Basic and acidic residues" evidence="1">
    <location>
        <begin position="181"/>
        <end position="205"/>
    </location>
</feature>
<feature type="transmembrane region" description="Helical" evidence="2">
    <location>
        <begin position="76"/>
        <end position="99"/>
    </location>
</feature>
<dbReference type="EMBL" id="BAAARW010000003">
    <property type="protein sequence ID" value="GAA2404344.1"/>
    <property type="molecule type" value="Genomic_DNA"/>
</dbReference>
<feature type="region of interest" description="Disordered" evidence="1">
    <location>
        <begin position="174"/>
        <end position="213"/>
    </location>
</feature>
<protein>
    <submittedName>
        <fullName evidence="3">Uncharacterized protein</fullName>
    </submittedName>
</protein>
<feature type="transmembrane region" description="Helical" evidence="2">
    <location>
        <begin position="43"/>
        <end position="64"/>
    </location>
</feature>
<organism evidence="3 4">
    <name type="scientific">Actinomadura vinacea</name>
    <dbReference type="NCBI Taxonomy" id="115336"/>
    <lineage>
        <taxon>Bacteria</taxon>
        <taxon>Bacillati</taxon>
        <taxon>Actinomycetota</taxon>
        <taxon>Actinomycetes</taxon>
        <taxon>Streptosporangiales</taxon>
        <taxon>Thermomonosporaceae</taxon>
        <taxon>Actinomadura</taxon>
    </lineage>
</organism>
<evidence type="ECO:0000313" key="4">
    <source>
        <dbReference type="Proteomes" id="UP001501231"/>
    </source>
</evidence>
<comment type="caution">
    <text evidence="3">The sequence shown here is derived from an EMBL/GenBank/DDBJ whole genome shotgun (WGS) entry which is preliminary data.</text>
</comment>
<reference evidence="4" key="1">
    <citation type="journal article" date="2019" name="Int. J. Syst. Evol. Microbiol.">
        <title>The Global Catalogue of Microorganisms (GCM) 10K type strain sequencing project: providing services to taxonomists for standard genome sequencing and annotation.</title>
        <authorList>
            <consortium name="The Broad Institute Genomics Platform"/>
            <consortium name="The Broad Institute Genome Sequencing Center for Infectious Disease"/>
            <person name="Wu L."/>
            <person name="Ma J."/>
        </authorList>
    </citation>
    <scope>NUCLEOTIDE SEQUENCE [LARGE SCALE GENOMIC DNA]</scope>
    <source>
        <strain evidence="4">JCM 3325</strain>
    </source>
</reference>
<feature type="transmembrane region" description="Helical" evidence="2">
    <location>
        <begin position="119"/>
        <end position="143"/>
    </location>
</feature>
<name>A0ABP5VL66_9ACTN</name>
<feature type="transmembrane region" description="Helical" evidence="2">
    <location>
        <begin position="12"/>
        <end position="37"/>
    </location>
</feature>
<proteinExistence type="predicted"/>
<evidence type="ECO:0000313" key="3">
    <source>
        <dbReference type="EMBL" id="GAA2404344.1"/>
    </source>
</evidence>
<evidence type="ECO:0000256" key="1">
    <source>
        <dbReference type="SAM" id="MobiDB-lite"/>
    </source>
</evidence>
<sequence>MTALRVRPRTLAIETAIVAGLGAALAGISLGLLVLQYGGTLRLGIADVLAAGAAGMAAAAVVRLTVRLHRRWKKTIGRFTAAAALCSLAVVAGMLVVMIPGECPGGLFSTGRCGVREAAAWGQVAGLAAVVNFGIAGLTLAFVRIVRRLARAVRGVLRDGTDQGVIWVKALRGSGGGAASEGRRRDPQEPKGRPTRRRADAERARRERSRARA</sequence>
<keyword evidence="2" id="KW-0812">Transmembrane</keyword>
<dbReference type="RefSeq" id="WP_344587266.1">
    <property type="nucleotide sequence ID" value="NZ_BAAARW010000003.1"/>
</dbReference>
<dbReference type="Proteomes" id="UP001501231">
    <property type="component" value="Unassembled WGS sequence"/>
</dbReference>
<keyword evidence="2" id="KW-0472">Membrane</keyword>